<accession>A0A291W3V6</accession>
<proteinExistence type="predicted"/>
<dbReference type="KEGG" id="salf:SMD44_p20022"/>
<organism evidence="1 2">
    <name type="scientific">Streptomyces alboflavus</name>
    <dbReference type="NCBI Taxonomy" id="67267"/>
    <lineage>
        <taxon>Bacteria</taxon>
        <taxon>Bacillati</taxon>
        <taxon>Actinomycetota</taxon>
        <taxon>Actinomycetes</taxon>
        <taxon>Kitasatosporales</taxon>
        <taxon>Streptomycetaceae</taxon>
        <taxon>Streptomyces</taxon>
    </lineage>
</organism>
<dbReference type="EMBL" id="CP023977">
    <property type="protein sequence ID" value="ATM24805.1"/>
    <property type="molecule type" value="Genomic_DNA"/>
</dbReference>
<dbReference type="AlphaFoldDB" id="A0A291W3V6"/>
<dbReference type="Proteomes" id="UP000195880">
    <property type="component" value="Plasmid pMDJK44.2"/>
</dbReference>
<keyword evidence="2" id="KW-1185">Reference proteome</keyword>
<keyword evidence="1" id="KW-0614">Plasmid</keyword>
<gene>
    <name evidence="1" type="ORF">SMD44_p20022</name>
</gene>
<name>A0A291W3V6_9ACTN</name>
<evidence type="ECO:0000313" key="2">
    <source>
        <dbReference type="Proteomes" id="UP000195880"/>
    </source>
</evidence>
<protein>
    <submittedName>
        <fullName evidence="1">Uncharacterized protein</fullName>
    </submittedName>
</protein>
<sequence length="129" mass="13823">MPTVARAFATAYAEHDAADGGDRSYADAGKRAARLAVGELATDLGQKRPGQEAPWAALRAHQTKQTVKVTSVEVPDGAPAPTPSTAFVRVVYVLTSKPKSGASERRSEQLALRLVHTKFGWRVAELPWA</sequence>
<reference evidence="1 2" key="1">
    <citation type="submission" date="2017-10" db="EMBL/GenBank/DDBJ databases">
        <title>Streptomyces alboflavus Genome sequencing and assembly.</title>
        <authorList>
            <person name="Wang Y."/>
            <person name="Du B."/>
            <person name="Ding Y."/>
            <person name="Liu H."/>
            <person name="Hou Q."/>
            <person name="Liu K."/>
            <person name="Wang C."/>
            <person name="Yao L."/>
        </authorList>
    </citation>
    <scope>NUCLEOTIDE SEQUENCE [LARGE SCALE GENOMIC DNA]</scope>
    <source>
        <strain evidence="1 2">MDJK44</strain>
        <plasmid evidence="2">Plasmid pmdjk44.2</plasmid>
    </source>
</reference>
<evidence type="ECO:0000313" key="1">
    <source>
        <dbReference type="EMBL" id="ATM24805.1"/>
    </source>
</evidence>
<geneLocation type="plasmid" evidence="2">
    <name>pmdjk44.2</name>
</geneLocation>